<proteinExistence type="predicted"/>
<evidence type="ECO:0000313" key="3">
    <source>
        <dbReference type="Proteomes" id="UP001500037"/>
    </source>
</evidence>
<sequence>MDGGKHPPLWKIILPAGTVRINAQMCEGAGNLVERQLLPAFPGPADFTPLDPDRPGAAWRPSGAPPASARCPGGERAGRGTGRRPGAGPGNGEGAAAVFPEHGDGPSTGLRRTGVGPARRARPASS</sequence>
<keyword evidence="3" id="KW-1185">Reference proteome</keyword>
<comment type="caution">
    <text evidence="2">The sequence shown here is derived from an EMBL/GenBank/DDBJ whole genome shotgun (WGS) entry which is preliminary data.</text>
</comment>
<dbReference type="Proteomes" id="UP001500037">
    <property type="component" value="Unassembled WGS sequence"/>
</dbReference>
<reference evidence="2 3" key="1">
    <citation type="journal article" date="2019" name="Int. J. Syst. Evol. Microbiol.">
        <title>The Global Catalogue of Microorganisms (GCM) 10K type strain sequencing project: providing services to taxonomists for standard genome sequencing and annotation.</title>
        <authorList>
            <consortium name="The Broad Institute Genomics Platform"/>
            <consortium name="The Broad Institute Genome Sequencing Center for Infectious Disease"/>
            <person name="Wu L."/>
            <person name="Ma J."/>
        </authorList>
    </citation>
    <scope>NUCLEOTIDE SEQUENCE [LARGE SCALE GENOMIC DNA]</scope>
    <source>
        <strain evidence="2 3">JCM 13004</strain>
    </source>
</reference>
<feature type="region of interest" description="Disordered" evidence="1">
    <location>
        <begin position="42"/>
        <end position="126"/>
    </location>
</feature>
<evidence type="ECO:0000313" key="2">
    <source>
        <dbReference type="EMBL" id="GAA1260642.1"/>
    </source>
</evidence>
<gene>
    <name evidence="2" type="ORF">GCM10009665_58210</name>
</gene>
<dbReference type="EMBL" id="BAAALF010000140">
    <property type="protein sequence ID" value="GAA1260642.1"/>
    <property type="molecule type" value="Genomic_DNA"/>
</dbReference>
<name>A0ABN1WQW2_9ACTN</name>
<feature type="compositionally biased region" description="Gly residues" evidence="1">
    <location>
        <begin position="79"/>
        <end position="93"/>
    </location>
</feature>
<accession>A0ABN1WQW2</accession>
<protein>
    <submittedName>
        <fullName evidence="2">Uncharacterized protein</fullName>
    </submittedName>
</protein>
<evidence type="ECO:0000256" key="1">
    <source>
        <dbReference type="SAM" id="MobiDB-lite"/>
    </source>
</evidence>
<organism evidence="2 3">
    <name type="scientific">Kitasatospora nipponensis</name>
    <dbReference type="NCBI Taxonomy" id="258049"/>
    <lineage>
        <taxon>Bacteria</taxon>
        <taxon>Bacillati</taxon>
        <taxon>Actinomycetota</taxon>
        <taxon>Actinomycetes</taxon>
        <taxon>Kitasatosporales</taxon>
        <taxon>Streptomycetaceae</taxon>
        <taxon>Kitasatospora</taxon>
    </lineage>
</organism>